<name>V4AAN7_LOTGI</name>
<feature type="non-terminal residue" evidence="5">
    <location>
        <position position="201"/>
    </location>
</feature>
<dbReference type="Pfam" id="PF04548">
    <property type="entry name" value="AIG1"/>
    <property type="match status" value="1"/>
</dbReference>
<organism evidence="5 6">
    <name type="scientific">Lottia gigantea</name>
    <name type="common">Giant owl limpet</name>
    <dbReference type="NCBI Taxonomy" id="225164"/>
    <lineage>
        <taxon>Eukaryota</taxon>
        <taxon>Metazoa</taxon>
        <taxon>Spiralia</taxon>
        <taxon>Lophotrochozoa</taxon>
        <taxon>Mollusca</taxon>
        <taxon>Gastropoda</taxon>
        <taxon>Patellogastropoda</taxon>
        <taxon>Lottioidea</taxon>
        <taxon>Lottiidae</taxon>
        <taxon>Lottia</taxon>
    </lineage>
</organism>
<dbReference type="Gene3D" id="3.40.50.300">
    <property type="entry name" value="P-loop containing nucleotide triphosphate hydrolases"/>
    <property type="match status" value="1"/>
</dbReference>
<sequence>MVEDIRVVMFGKTGVGKSLLGNNILDHAKFPNLGCTQSVTIDNNRGERVMSKYRKLVLVDTPGLHQRRTTFESSCYFCMEPIKLTKPGPHIFMFVLSIGRFTQEECETIEFLKNIFGSHVTDFLIIVFTGKDTLDYDKMDLEMYINTAGDELKSLVSQCQGRIAINNRAAREEVTKSVDSLLQMITGVHSKNKKKHYTDKM</sequence>
<dbReference type="EMBL" id="KB202124">
    <property type="protein sequence ID" value="ESO92165.1"/>
    <property type="molecule type" value="Genomic_DNA"/>
</dbReference>
<dbReference type="CTD" id="20231956"/>
<keyword evidence="6" id="KW-1185">Reference proteome</keyword>
<keyword evidence="3" id="KW-0342">GTP-binding</keyword>
<evidence type="ECO:0000256" key="1">
    <source>
        <dbReference type="ARBA" id="ARBA00008535"/>
    </source>
</evidence>
<dbReference type="FunFam" id="3.40.50.300:FF:000366">
    <property type="entry name" value="GTPase, IMAP family member 2"/>
    <property type="match status" value="1"/>
</dbReference>
<dbReference type="RefSeq" id="XP_009057091.1">
    <property type="nucleotide sequence ID" value="XM_009058843.1"/>
</dbReference>
<dbReference type="Proteomes" id="UP000030746">
    <property type="component" value="Unassembled WGS sequence"/>
</dbReference>
<keyword evidence="2" id="KW-0547">Nucleotide-binding</keyword>
<dbReference type="OrthoDB" id="431287at2759"/>
<proteinExistence type="inferred from homology"/>
<dbReference type="KEGG" id="lgi:LOTGIDRAFT_121326"/>
<protein>
    <recommendedName>
        <fullName evidence="4">AIG1-type G domain-containing protein</fullName>
    </recommendedName>
</protein>
<dbReference type="OMA" id="DERNTNT"/>
<evidence type="ECO:0000256" key="2">
    <source>
        <dbReference type="ARBA" id="ARBA00022741"/>
    </source>
</evidence>
<feature type="domain" description="AIG1-type G" evidence="4">
    <location>
        <begin position="2"/>
        <end position="201"/>
    </location>
</feature>
<comment type="similarity">
    <text evidence="1">Belongs to the TRAFAC class TrmE-Era-EngA-EngB-Septin-like GTPase superfamily. AIG1/Toc34/Toc159-like paraseptin GTPase family. IAN subfamily.</text>
</comment>
<evidence type="ECO:0000313" key="5">
    <source>
        <dbReference type="EMBL" id="ESO92165.1"/>
    </source>
</evidence>
<evidence type="ECO:0000256" key="3">
    <source>
        <dbReference type="ARBA" id="ARBA00023134"/>
    </source>
</evidence>
<dbReference type="SUPFAM" id="SSF52540">
    <property type="entry name" value="P-loop containing nucleoside triphosphate hydrolases"/>
    <property type="match status" value="1"/>
</dbReference>
<dbReference type="InterPro" id="IPR027417">
    <property type="entry name" value="P-loop_NTPase"/>
</dbReference>
<dbReference type="InterPro" id="IPR045058">
    <property type="entry name" value="GIMA/IAN/Toc"/>
</dbReference>
<dbReference type="InterPro" id="IPR006703">
    <property type="entry name" value="G_AIG1"/>
</dbReference>
<evidence type="ECO:0000313" key="6">
    <source>
        <dbReference type="Proteomes" id="UP000030746"/>
    </source>
</evidence>
<dbReference type="PROSITE" id="PS51720">
    <property type="entry name" value="G_AIG1"/>
    <property type="match status" value="1"/>
</dbReference>
<gene>
    <name evidence="5" type="ORF">LOTGIDRAFT_121326</name>
</gene>
<accession>V4AAN7</accession>
<evidence type="ECO:0000259" key="4">
    <source>
        <dbReference type="PROSITE" id="PS51720"/>
    </source>
</evidence>
<dbReference type="PANTHER" id="PTHR10903:SF170">
    <property type="entry name" value="GTPASE IMAP FAMILY MEMBER 7"/>
    <property type="match status" value="1"/>
</dbReference>
<dbReference type="HOGENOM" id="CLU_010468_3_3_1"/>
<dbReference type="GO" id="GO:0005525">
    <property type="term" value="F:GTP binding"/>
    <property type="evidence" value="ECO:0007669"/>
    <property type="project" value="UniProtKB-KW"/>
</dbReference>
<reference evidence="5 6" key="1">
    <citation type="journal article" date="2013" name="Nature">
        <title>Insights into bilaterian evolution from three spiralian genomes.</title>
        <authorList>
            <person name="Simakov O."/>
            <person name="Marletaz F."/>
            <person name="Cho S.J."/>
            <person name="Edsinger-Gonzales E."/>
            <person name="Havlak P."/>
            <person name="Hellsten U."/>
            <person name="Kuo D.H."/>
            <person name="Larsson T."/>
            <person name="Lv J."/>
            <person name="Arendt D."/>
            <person name="Savage R."/>
            <person name="Osoegawa K."/>
            <person name="de Jong P."/>
            <person name="Grimwood J."/>
            <person name="Chapman J.A."/>
            <person name="Shapiro H."/>
            <person name="Aerts A."/>
            <person name="Otillar R.P."/>
            <person name="Terry A.Y."/>
            <person name="Boore J.L."/>
            <person name="Grigoriev I.V."/>
            <person name="Lindberg D.R."/>
            <person name="Seaver E.C."/>
            <person name="Weisblat D.A."/>
            <person name="Putnam N.H."/>
            <person name="Rokhsar D.S."/>
        </authorList>
    </citation>
    <scope>NUCLEOTIDE SEQUENCE [LARGE SCALE GENOMIC DNA]</scope>
</reference>
<dbReference type="AlphaFoldDB" id="V4AAN7"/>
<dbReference type="PANTHER" id="PTHR10903">
    <property type="entry name" value="GTPASE, IMAP FAMILY MEMBER-RELATED"/>
    <property type="match status" value="1"/>
</dbReference>
<dbReference type="GeneID" id="20231956"/>